<feature type="transmembrane region" description="Helical" evidence="1">
    <location>
        <begin position="191"/>
        <end position="213"/>
    </location>
</feature>
<dbReference type="Pfam" id="PF04892">
    <property type="entry name" value="VanZ"/>
    <property type="match status" value="1"/>
</dbReference>
<evidence type="ECO:0000313" key="3">
    <source>
        <dbReference type="EMBL" id="MBH1941688.1"/>
    </source>
</evidence>
<dbReference type="Proteomes" id="UP000623269">
    <property type="component" value="Unassembled WGS sequence"/>
</dbReference>
<feature type="transmembrane region" description="Helical" evidence="1">
    <location>
        <begin position="134"/>
        <end position="150"/>
    </location>
</feature>
<keyword evidence="1" id="KW-0472">Membrane</keyword>
<dbReference type="InterPro" id="IPR006976">
    <property type="entry name" value="VanZ-like"/>
</dbReference>
<dbReference type="RefSeq" id="WP_197661931.1">
    <property type="nucleotide sequence ID" value="NZ_JAEAGR010000013.1"/>
</dbReference>
<reference evidence="3" key="1">
    <citation type="submission" date="2020-12" db="EMBL/GenBank/DDBJ databases">
        <title>M. sibirica DSM 26468T genome.</title>
        <authorList>
            <person name="Thieme N."/>
            <person name="Rettenmaier R."/>
            <person name="Zverlov V."/>
            <person name="Liebl W."/>
        </authorList>
    </citation>
    <scope>NUCLEOTIDE SEQUENCE</scope>
    <source>
        <strain evidence="3">DSM 26468</strain>
    </source>
</reference>
<name>A0A8J7L059_9FIRM</name>
<evidence type="ECO:0000256" key="1">
    <source>
        <dbReference type="SAM" id="Phobius"/>
    </source>
</evidence>
<protein>
    <submittedName>
        <fullName evidence="3">VanZ family protein</fullName>
    </submittedName>
</protein>
<accession>A0A8J7L059</accession>
<comment type="caution">
    <text evidence="3">The sequence shown here is derived from an EMBL/GenBank/DDBJ whole genome shotgun (WGS) entry which is preliminary data.</text>
</comment>
<keyword evidence="1" id="KW-0812">Transmembrane</keyword>
<evidence type="ECO:0000259" key="2">
    <source>
        <dbReference type="Pfam" id="PF04892"/>
    </source>
</evidence>
<feature type="transmembrane region" description="Helical" evidence="1">
    <location>
        <begin position="246"/>
        <end position="265"/>
    </location>
</feature>
<sequence length="294" mass="34252">MMQRRSYTGISSLIVFLSIITILVQFAAYYFFASVYLFLGISCLISIICIHILIEQSLTYESSFIYSVLTVFISLIITVLTYYGKDQSFIPYTIYLFGIVAVNWFIPTIHCFFRNMLDYGSRIEGFHHFYRNNSIILLLFYIGIMIYGYFTDGSFPWAYPYVVEDINFTPFMSVSSLIEDYLNDLIPIKDIITYLLSRILLYVPYGFYIILVLRRRSRILRALSLLFVPLALEVVQYFLFEARTDIDDVIFAVIGGIVGALWFHLTNQFFKAVSGKNFLAKESDFRYSNSSLHF</sequence>
<gene>
    <name evidence="3" type="ORF">I5677_12370</name>
</gene>
<proteinExistence type="predicted"/>
<keyword evidence="1" id="KW-1133">Transmembrane helix</keyword>
<feature type="domain" description="VanZ-like" evidence="2">
    <location>
        <begin position="139"/>
        <end position="265"/>
    </location>
</feature>
<feature type="transmembrane region" description="Helical" evidence="1">
    <location>
        <begin position="35"/>
        <end position="54"/>
    </location>
</feature>
<organism evidence="3 4">
    <name type="scientific">Mobilitalea sibirica</name>
    <dbReference type="NCBI Taxonomy" id="1462919"/>
    <lineage>
        <taxon>Bacteria</taxon>
        <taxon>Bacillati</taxon>
        <taxon>Bacillota</taxon>
        <taxon>Clostridia</taxon>
        <taxon>Lachnospirales</taxon>
        <taxon>Lachnospiraceae</taxon>
        <taxon>Mobilitalea</taxon>
    </lineage>
</organism>
<dbReference type="EMBL" id="JAEAGR010000013">
    <property type="protein sequence ID" value="MBH1941688.1"/>
    <property type="molecule type" value="Genomic_DNA"/>
</dbReference>
<feature type="transmembrane region" description="Helical" evidence="1">
    <location>
        <begin position="220"/>
        <end position="240"/>
    </location>
</feature>
<feature type="transmembrane region" description="Helical" evidence="1">
    <location>
        <begin position="89"/>
        <end position="113"/>
    </location>
</feature>
<keyword evidence="4" id="KW-1185">Reference proteome</keyword>
<feature type="transmembrane region" description="Helical" evidence="1">
    <location>
        <begin position="7"/>
        <end position="29"/>
    </location>
</feature>
<dbReference type="AlphaFoldDB" id="A0A8J7L059"/>
<evidence type="ECO:0000313" key="4">
    <source>
        <dbReference type="Proteomes" id="UP000623269"/>
    </source>
</evidence>
<feature type="transmembrane region" description="Helical" evidence="1">
    <location>
        <begin position="63"/>
        <end position="83"/>
    </location>
</feature>